<keyword evidence="1" id="KW-0472">Membrane</keyword>
<dbReference type="eggNOG" id="ENOG5032BSN">
    <property type="taxonomic scope" value="Bacteria"/>
</dbReference>
<dbReference type="Gene3D" id="1.10.3730.20">
    <property type="match status" value="1"/>
</dbReference>
<feature type="transmembrane region" description="Helical" evidence="1">
    <location>
        <begin position="32"/>
        <end position="51"/>
    </location>
</feature>
<evidence type="ECO:0000256" key="2">
    <source>
        <dbReference type="SAM" id="SignalP"/>
    </source>
</evidence>
<feature type="signal peptide" evidence="2">
    <location>
        <begin position="1"/>
        <end position="19"/>
    </location>
</feature>
<feature type="chain" id="PRO_5003861272" description="EamA domain-containing protein" evidence="2">
    <location>
        <begin position="20"/>
        <end position="110"/>
    </location>
</feature>
<dbReference type="OrthoDB" id="8115659at2"/>
<comment type="caution">
    <text evidence="3">The sequence shown here is derived from an EMBL/GenBank/DDBJ whole genome shotgun (WGS) entry which is preliminary data.</text>
</comment>
<dbReference type="AlphaFoldDB" id="K2MI65"/>
<dbReference type="RefSeq" id="WP_008594517.1">
    <property type="nucleotide sequence ID" value="NZ_AMRM01000003.1"/>
</dbReference>
<dbReference type="Proteomes" id="UP000006786">
    <property type="component" value="Unassembled WGS sequence"/>
</dbReference>
<proteinExistence type="predicted"/>
<name>K2MI65_9HYPH</name>
<dbReference type="InterPro" id="IPR037185">
    <property type="entry name" value="EmrE-like"/>
</dbReference>
<evidence type="ECO:0000313" key="4">
    <source>
        <dbReference type="Proteomes" id="UP000006786"/>
    </source>
</evidence>
<gene>
    <name evidence="3" type="ORF">NA2_04112</name>
</gene>
<dbReference type="PATRIC" id="fig|391937.3.peg.852"/>
<evidence type="ECO:0000256" key="1">
    <source>
        <dbReference type="SAM" id="Phobius"/>
    </source>
</evidence>
<evidence type="ECO:0000313" key="3">
    <source>
        <dbReference type="EMBL" id="EKF20410.1"/>
    </source>
</evidence>
<protein>
    <recommendedName>
        <fullName evidence="5">EamA domain-containing protein</fullName>
    </recommendedName>
</protein>
<dbReference type="EMBL" id="AMRM01000003">
    <property type="protein sequence ID" value="EKF20410.1"/>
    <property type="molecule type" value="Genomic_DNA"/>
</dbReference>
<reference evidence="3 4" key="1">
    <citation type="journal article" date="2012" name="J. Bacteriol.">
        <title>Genome Sequence of Nitratireductor pacificus Type Strain pht-3B.</title>
        <authorList>
            <person name="Lai Q."/>
            <person name="Li G."/>
            <person name="Shao Z."/>
        </authorList>
    </citation>
    <scope>NUCLEOTIDE SEQUENCE [LARGE SCALE GENOMIC DNA]</scope>
    <source>
        <strain evidence="4">pht-3B</strain>
    </source>
</reference>
<sequence length="110" mass="11589">MSAFSLLLLSVSTATFVGAASAAKTWSLLQPNWRWLALTLILYTLGNLIMLRLIREMGLGVAISLSAVVQLVAINFVALVMFGEKVSGLQGVGLGLAIVAVALITLFPSN</sequence>
<evidence type="ECO:0008006" key="5">
    <source>
        <dbReference type="Google" id="ProtNLM"/>
    </source>
</evidence>
<accession>K2MI65</accession>
<keyword evidence="2" id="KW-0732">Signal</keyword>
<keyword evidence="1" id="KW-1133">Transmembrane helix</keyword>
<keyword evidence="1" id="KW-0812">Transmembrane</keyword>
<dbReference type="STRING" id="391937.NA2_04112"/>
<feature type="transmembrane region" description="Helical" evidence="1">
    <location>
        <begin position="58"/>
        <end position="82"/>
    </location>
</feature>
<keyword evidence="4" id="KW-1185">Reference proteome</keyword>
<dbReference type="SUPFAM" id="SSF103481">
    <property type="entry name" value="Multidrug resistance efflux transporter EmrE"/>
    <property type="match status" value="1"/>
</dbReference>
<organism evidence="3 4">
    <name type="scientific">Nitratireductor pacificus pht-3B</name>
    <dbReference type="NCBI Taxonomy" id="391937"/>
    <lineage>
        <taxon>Bacteria</taxon>
        <taxon>Pseudomonadati</taxon>
        <taxon>Pseudomonadota</taxon>
        <taxon>Alphaproteobacteria</taxon>
        <taxon>Hyphomicrobiales</taxon>
        <taxon>Phyllobacteriaceae</taxon>
        <taxon>Nitratireductor</taxon>
    </lineage>
</organism>
<feature type="transmembrane region" description="Helical" evidence="1">
    <location>
        <begin position="88"/>
        <end position="107"/>
    </location>
</feature>